<dbReference type="Pfam" id="PF20684">
    <property type="entry name" value="Fung_rhodopsin"/>
    <property type="match status" value="1"/>
</dbReference>
<evidence type="ECO:0000256" key="3">
    <source>
        <dbReference type="ARBA" id="ARBA00022989"/>
    </source>
</evidence>
<organism evidence="8 9">
    <name type="scientific">Dactylonectria estremocensis</name>
    <dbReference type="NCBI Taxonomy" id="1079267"/>
    <lineage>
        <taxon>Eukaryota</taxon>
        <taxon>Fungi</taxon>
        <taxon>Dikarya</taxon>
        <taxon>Ascomycota</taxon>
        <taxon>Pezizomycotina</taxon>
        <taxon>Sordariomycetes</taxon>
        <taxon>Hypocreomycetidae</taxon>
        <taxon>Hypocreales</taxon>
        <taxon>Nectriaceae</taxon>
        <taxon>Dactylonectria</taxon>
    </lineage>
</organism>
<dbReference type="AlphaFoldDB" id="A0A9P9DJ25"/>
<feature type="transmembrane region" description="Helical" evidence="6">
    <location>
        <begin position="131"/>
        <end position="152"/>
    </location>
</feature>
<dbReference type="PANTHER" id="PTHR33048:SF2">
    <property type="entry name" value="SRPK"/>
    <property type="match status" value="1"/>
</dbReference>
<evidence type="ECO:0000313" key="9">
    <source>
        <dbReference type="Proteomes" id="UP000717696"/>
    </source>
</evidence>
<dbReference type="EMBL" id="JAGMUU010000029">
    <property type="protein sequence ID" value="KAH7120083.1"/>
    <property type="molecule type" value="Genomic_DNA"/>
</dbReference>
<reference evidence="8" key="1">
    <citation type="journal article" date="2021" name="Nat. Commun.">
        <title>Genetic determinants of endophytism in the Arabidopsis root mycobiome.</title>
        <authorList>
            <person name="Mesny F."/>
            <person name="Miyauchi S."/>
            <person name="Thiergart T."/>
            <person name="Pickel B."/>
            <person name="Atanasova L."/>
            <person name="Karlsson M."/>
            <person name="Huettel B."/>
            <person name="Barry K.W."/>
            <person name="Haridas S."/>
            <person name="Chen C."/>
            <person name="Bauer D."/>
            <person name="Andreopoulos W."/>
            <person name="Pangilinan J."/>
            <person name="LaButti K."/>
            <person name="Riley R."/>
            <person name="Lipzen A."/>
            <person name="Clum A."/>
            <person name="Drula E."/>
            <person name="Henrissat B."/>
            <person name="Kohler A."/>
            <person name="Grigoriev I.V."/>
            <person name="Martin F.M."/>
            <person name="Hacquard S."/>
        </authorList>
    </citation>
    <scope>NUCLEOTIDE SEQUENCE</scope>
    <source>
        <strain evidence="8">MPI-CAGE-AT-0021</strain>
    </source>
</reference>
<dbReference type="InterPro" id="IPR049326">
    <property type="entry name" value="Rhodopsin_dom_fungi"/>
</dbReference>
<evidence type="ECO:0000256" key="1">
    <source>
        <dbReference type="ARBA" id="ARBA00004141"/>
    </source>
</evidence>
<sequence>MSNFAIEIFLLLSIGLTVLGIRICVRLETSYGRKLALDDYFTALAVPLYLVEIALAHAARSHLGGLANHGMSDAERARLGASSEEHKLRVLGSQIYLAGWVVHVSLLWTLKAAMCSFCSRLARNLGACRKPIYAGFAFLYVTWIATFLSIMLSCRPLSRSWQISPDPGNSCQPAVAEIDLLVTTVLDELTNAYPLCIMVLMLPHMRLSLLKKLELTAVSMCGALVMAAGILRCVLAMTSSSTGIEQAERWAVREVFAAIVTINIPIIYPFIVGGLRLLRNRTCPKDISGLPRPNPPFFPNDGVIWVTNEVGIEIRERQGSVIRREDAHECVSRRRTLQRSDILTVTSAQGERCP</sequence>
<comment type="subcellular location">
    <subcellularLocation>
        <location evidence="1">Membrane</location>
        <topology evidence="1">Multi-pass membrane protein</topology>
    </subcellularLocation>
</comment>
<keyword evidence="2 6" id="KW-0812">Transmembrane</keyword>
<evidence type="ECO:0000256" key="5">
    <source>
        <dbReference type="ARBA" id="ARBA00038359"/>
    </source>
</evidence>
<feature type="transmembrane region" description="Helical" evidence="6">
    <location>
        <begin position="257"/>
        <end position="278"/>
    </location>
</feature>
<feature type="transmembrane region" description="Helical" evidence="6">
    <location>
        <begin position="217"/>
        <end position="237"/>
    </location>
</feature>
<evidence type="ECO:0000256" key="6">
    <source>
        <dbReference type="SAM" id="Phobius"/>
    </source>
</evidence>
<comment type="caution">
    <text evidence="8">The sequence shown here is derived from an EMBL/GenBank/DDBJ whole genome shotgun (WGS) entry which is preliminary data.</text>
</comment>
<gene>
    <name evidence="8" type="ORF">B0J13DRAFT_649390</name>
</gene>
<feature type="transmembrane region" description="Helical" evidence="6">
    <location>
        <begin position="91"/>
        <end position="110"/>
    </location>
</feature>
<feature type="domain" description="Rhodopsin" evidence="7">
    <location>
        <begin position="22"/>
        <end position="271"/>
    </location>
</feature>
<feature type="transmembrane region" description="Helical" evidence="6">
    <location>
        <begin position="37"/>
        <end position="59"/>
    </location>
</feature>
<keyword evidence="3 6" id="KW-1133">Transmembrane helix</keyword>
<dbReference type="Proteomes" id="UP000717696">
    <property type="component" value="Unassembled WGS sequence"/>
</dbReference>
<keyword evidence="4 6" id="KW-0472">Membrane</keyword>
<protein>
    <recommendedName>
        <fullName evidence="7">Rhodopsin domain-containing protein</fullName>
    </recommendedName>
</protein>
<evidence type="ECO:0000313" key="8">
    <source>
        <dbReference type="EMBL" id="KAH7120083.1"/>
    </source>
</evidence>
<comment type="similarity">
    <text evidence="5">Belongs to the SAT4 family.</text>
</comment>
<dbReference type="OrthoDB" id="5028119at2759"/>
<evidence type="ECO:0000256" key="4">
    <source>
        <dbReference type="ARBA" id="ARBA00023136"/>
    </source>
</evidence>
<keyword evidence="9" id="KW-1185">Reference proteome</keyword>
<name>A0A9P9DJ25_9HYPO</name>
<feature type="transmembrane region" description="Helical" evidence="6">
    <location>
        <begin position="6"/>
        <end position="25"/>
    </location>
</feature>
<dbReference type="InterPro" id="IPR052337">
    <property type="entry name" value="SAT4-like"/>
</dbReference>
<proteinExistence type="inferred from homology"/>
<dbReference type="GO" id="GO:0016020">
    <property type="term" value="C:membrane"/>
    <property type="evidence" value="ECO:0007669"/>
    <property type="project" value="UniProtKB-SubCell"/>
</dbReference>
<evidence type="ECO:0000259" key="7">
    <source>
        <dbReference type="Pfam" id="PF20684"/>
    </source>
</evidence>
<dbReference type="PANTHER" id="PTHR33048">
    <property type="entry name" value="PTH11-LIKE INTEGRAL MEMBRANE PROTEIN (AFU_ORTHOLOGUE AFUA_5G11245)"/>
    <property type="match status" value="1"/>
</dbReference>
<accession>A0A9P9DJ25</accession>
<evidence type="ECO:0000256" key="2">
    <source>
        <dbReference type="ARBA" id="ARBA00022692"/>
    </source>
</evidence>